<evidence type="ECO:0000313" key="3">
    <source>
        <dbReference type="Proteomes" id="UP001549204"/>
    </source>
</evidence>
<proteinExistence type="predicted"/>
<dbReference type="CDD" id="cd01038">
    <property type="entry name" value="Endonuclease_DUF559"/>
    <property type="match status" value="1"/>
</dbReference>
<dbReference type="EMBL" id="JBEPMC010000005">
    <property type="protein sequence ID" value="MET3580269.1"/>
    <property type="molecule type" value="Genomic_DNA"/>
</dbReference>
<dbReference type="GO" id="GO:0004519">
    <property type="term" value="F:endonuclease activity"/>
    <property type="evidence" value="ECO:0007669"/>
    <property type="project" value="UniProtKB-KW"/>
</dbReference>
<dbReference type="InterPro" id="IPR007569">
    <property type="entry name" value="DUF559"/>
</dbReference>
<dbReference type="InterPro" id="IPR011335">
    <property type="entry name" value="Restrct_endonuc-II-like"/>
</dbReference>
<evidence type="ECO:0000313" key="2">
    <source>
        <dbReference type="EMBL" id="MET3580269.1"/>
    </source>
</evidence>
<dbReference type="Pfam" id="PF04480">
    <property type="entry name" value="DUF559"/>
    <property type="match status" value="1"/>
</dbReference>
<name>A0ABV2GQ46_9HYPH</name>
<keyword evidence="2" id="KW-0540">Nuclease</keyword>
<evidence type="ECO:0000259" key="1">
    <source>
        <dbReference type="Pfam" id="PF04480"/>
    </source>
</evidence>
<keyword evidence="3" id="KW-1185">Reference proteome</keyword>
<feature type="domain" description="DUF559" evidence="1">
    <location>
        <begin position="2"/>
        <end position="73"/>
    </location>
</feature>
<dbReference type="Proteomes" id="UP001549204">
    <property type="component" value="Unassembled WGS sequence"/>
</dbReference>
<accession>A0ABV2GQ46</accession>
<dbReference type="PANTHER" id="PTHR38590">
    <property type="entry name" value="BLL0828 PROTEIN"/>
    <property type="match status" value="1"/>
</dbReference>
<dbReference type="PANTHER" id="PTHR38590:SF1">
    <property type="entry name" value="BLL0828 PROTEIN"/>
    <property type="match status" value="1"/>
</dbReference>
<dbReference type="InterPro" id="IPR047216">
    <property type="entry name" value="Endonuclease_DUF559_bact"/>
</dbReference>
<comment type="caution">
    <text evidence="2">The sequence shown here is derived from an EMBL/GenBank/DDBJ whole genome shotgun (WGS) entry which is preliminary data.</text>
</comment>
<reference evidence="2 3" key="1">
    <citation type="submission" date="2024-06" db="EMBL/GenBank/DDBJ databases">
        <title>Genomic Encyclopedia of Type Strains, Phase IV (KMG-IV): sequencing the most valuable type-strain genomes for metagenomic binning, comparative biology and taxonomic classification.</title>
        <authorList>
            <person name="Goeker M."/>
        </authorList>
    </citation>
    <scope>NUCLEOTIDE SEQUENCE [LARGE SCALE GENOMIC DNA]</scope>
    <source>
        <strain evidence="2 3">DSM 100022</strain>
    </source>
</reference>
<protein>
    <submittedName>
        <fullName evidence="2">Very-short-patch-repair endonuclease</fullName>
    </submittedName>
</protein>
<dbReference type="Gene3D" id="3.40.960.10">
    <property type="entry name" value="VSR Endonuclease"/>
    <property type="match status" value="1"/>
</dbReference>
<dbReference type="SUPFAM" id="SSF52980">
    <property type="entry name" value="Restriction endonuclease-like"/>
    <property type="match status" value="1"/>
</dbReference>
<gene>
    <name evidence="2" type="ORF">ABID19_003307</name>
</gene>
<organism evidence="2 3">
    <name type="scientific">Mesorhizobium robiniae</name>
    <dbReference type="NCBI Taxonomy" id="559315"/>
    <lineage>
        <taxon>Bacteria</taxon>
        <taxon>Pseudomonadati</taxon>
        <taxon>Pseudomonadota</taxon>
        <taxon>Alphaproteobacteria</taxon>
        <taxon>Hyphomicrobiales</taxon>
        <taxon>Phyllobacteriaceae</taxon>
        <taxon>Mesorhizobium</taxon>
    </lineage>
</organism>
<keyword evidence="2" id="KW-0378">Hydrolase</keyword>
<keyword evidence="2" id="KW-0255">Endonuclease</keyword>
<sequence>MRQMPIGPYFADFACRSEKLVVELDGSQHADSSYDRRRDEFMRSEGFSVMRFWNLDVLKSRTNVCETILAALEGRLAEDVIASDLRFVFTPKRVGGGAL</sequence>